<dbReference type="CDD" id="cd06848">
    <property type="entry name" value="GCS_H"/>
    <property type="match status" value="1"/>
</dbReference>
<keyword evidence="2 4" id="KW-0450">Lipoyl</keyword>
<dbReference type="InterPro" id="IPR000089">
    <property type="entry name" value="Biotin_lipoyl"/>
</dbReference>
<dbReference type="InterPro" id="IPR033753">
    <property type="entry name" value="GCV_H/Fam206"/>
</dbReference>
<dbReference type="PROSITE" id="PS50968">
    <property type="entry name" value="BIOTINYL_LIPOYL"/>
    <property type="match status" value="1"/>
</dbReference>
<dbReference type="InterPro" id="IPR003016">
    <property type="entry name" value="2-oxoA_DH_lipoyl-BS"/>
</dbReference>
<keyword evidence="3 4" id="KW-0809">Transit peptide</keyword>
<dbReference type="NCBIfam" id="TIGR00527">
    <property type="entry name" value="gcvH"/>
    <property type="match status" value="1"/>
</dbReference>
<dbReference type="PANTHER" id="PTHR11715:SF3">
    <property type="entry name" value="GLYCINE CLEAVAGE SYSTEM H PROTEIN-RELATED"/>
    <property type="match status" value="1"/>
</dbReference>
<keyword evidence="8" id="KW-1185">Reference proteome</keyword>
<evidence type="ECO:0000259" key="6">
    <source>
        <dbReference type="PROSITE" id="PS50968"/>
    </source>
</evidence>
<organism evidence="7 8">
    <name type="scientific">Lentinula lateritia</name>
    <dbReference type="NCBI Taxonomy" id="40482"/>
    <lineage>
        <taxon>Eukaryota</taxon>
        <taxon>Fungi</taxon>
        <taxon>Dikarya</taxon>
        <taxon>Basidiomycota</taxon>
        <taxon>Agaricomycotina</taxon>
        <taxon>Agaricomycetes</taxon>
        <taxon>Agaricomycetidae</taxon>
        <taxon>Agaricales</taxon>
        <taxon>Marasmiineae</taxon>
        <taxon>Omphalotaceae</taxon>
        <taxon>Lentinula</taxon>
    </lineage>
</organism>
<dbReference type="InterPro" id="IPR002930">
    <property type="entry name" value="GCV_H"/>
</dbReference>
<accession>A0ABQ8VAA4</accession>
<proteinExistence type="inferred from homology"/>
<keyword evidence="5" id="KW-1133">Transmembrane helix</keyword>
<comment type="function">
    <text evidence="4">The H protein shuttles the methylamine group of glycine from the P protein to the T protein.</text>
</comment>
<dbReference type="SUPFAM" id="SSF51230">
    <property type="entry name" value="Single hybrid motif"/>
    <property type="match status" value="1"/>
</dbReference>
<evidence type="ECO:0000313" key="8">
    <source>
        <dbReference type="Proteomes" id="UP001150217"/>
    </source>
</evidence>
<dbReference type="HAMAP" id="MF_00272">
    <property type="entry name" value="GcvH"/>
    <property type="match status" value="1"/>
</dbReference>
<dbReference type="NCBIfam" id="NF002270">
    <property type="entry name" value="PRK01202.1"/>
    <property type="match status" value="1"/>
</dbReference>
<dbReference type="Proteomes" id="UP001150217">
    <property type="component" value="Unassembled WGS sequence"/>
</dbReference>
<keyword evidence="5" id="KW-0472">Membrane</keyword>
<comment type="similarity">
    <text evidence="1 4">Belongs to the GcvH family.</text>
</comment>
<comment type="subcellular location">
    <subcellularLocation>
        <location evidence="4">Mitochondrion</location>
    </subcellularLocation>
</comment>
<dbReference type="PANTHER" id="PTHR11715">
    <property type="entry name" value="GLYCINE CLEAVAGE SYSTEM H PROTEIN"/>
    <property type="match status" value="1"/>
</dbReference>
<protein>
    <recommendedName>
        <fullName evidence="4">Glycine cleavage system H protein</fullName>
    </recommendedName>
</protein>
<dbReference type="EMBL" id="JANVFT010000055">
    <property type="protein sequence ID" value="KAJ4484054.1"/>
    <property type="molecule type" value="Genomic_DNA"/>
</dbReference>
<evidence type="ECO:0000256" key="3">
    <source>
        <dbReference type="ARBA" id="ARBA00022946"/>
    </source>
</evidence>
<keyword evidence="5" id="KW-0812">Transmembrane</keyword>
<reference evidence="7" key="1">
    <citation type="submission" date="2022-08" db="EMBL/GenBank/DDBJ databases">
        <title>A Global Phylogenomic Analysis of the Shiitake Genus Lentinula.</title>
        <authorList>
            <consortium name="DOE Joint Genome Institute"/>
            <person name="Sierra-Patev S."/>
            <person name="Min B."/>
            <person name="Naranjo-Ortiz M."/>
            <person name="Looney B."/>
            <person name="Konkel Z."/>
            <person name="Slot J.C."/>
            <person name="Sakamoto Y."/>
            <person name="Steenwyk J.L."/>
            <person name="Rokas A."/>
            <person name="Carro J."/>
            <person name="Camarero S."/>
            <person name="Ferreira P."/>
            <person name="Molpeceres G."/>
            <person name="Ruiz-Duenas F.J."/>
            <person name="Serrano A."/>
            <person name="Henrissat B."/>
            <person name="Drula E."/>
            <person name="Hughes K.W."/>
            <person name="Mata J.L."/>
            <person name="Ishikawa N.K."/>
            <person name="Vargas-Isla R."/>
            <person name="Ushijima S."/>
            <person name="Smith C.A."/>
            <person name="Ahrendt S."/>
            <person name="Andreopoulos W."/>
            <person name="He G."/>
            <person name="Labutti K."/>
            <person name="Lipzen A."/>
            <person name="Ng V."/>
            <person name="Riley R."/>
            <person name="Sandor L."/>
            <person name="Barry K."/>
            <person name="Martinez A.T."/>
            <person name="Xiao Y."/>
            <person name="Gibbons J.G."/>
            <person name="Terashima K."/>
            <person name="Grigoriev I.V."/>
            <person name="Hibbett D.S."/>
        </authorList>
    </citation>
    <scope>NUCLEOTIDE SEQUENCE</scope>
    <source>
        <strain evidence="7">RHP3577 ss4</strain>
    </source>
</reference>
<evidence type="ECO:0000256" key="5">
    <source>
        <dbReference type="SAM" id="Phobius"/>
    </source>
</evidence>
<feature type="transmembrane region" description="Helical" evidence="5">
    <location>
        <begin position="6"/>
        <end position="30"/>
    </location>
</feature>
<dbReference type="Pfam" id="PF01597">
    <property type="entry name" value="GCV_H"/>
    <property type="match status" value="1"/>
</dbReference>
<evidence type="ECO:0000313" key="7">
    <source>
        <dbReference type="EMBL" id="KAJ4484054.1"/>
    </source>
</evidence>
<comment type="caution">
    <text evidence="7">The sequence shown here is derived from an EMBL/GenBank/DDBJ whole genome shotgun (WGS) entry which is preliminary data.</text>
</comment>
<sequence>MSRSGLPHLIFFAFVRWFYPGSFLITSSWFRSSHMQSILRRTLAPSNPLLRCQVNVTPRAFRPFGLRTIVTKKYTVEHECVSFDDSTGLGVISITDHAQSSLGDVVFVELPQVGTVVAQHDQIGAVESVKAASDIYAPVSGQVEEINETLADQPGLLNKSPEEKGWLCKIKLSDPSELEKLMNKEEYEASYEH</sequence>
<comment type="subunit">
    <text evidence="4">The glycine cleavage system is composed of four proteins: P, T, L and H.</text>
</comment>
<gene>
    <name evidence="7" type="ORF">C8R41DRAFT_840324</name>
</gene>
<keyword evidence="4" id="KW-0496">Mitochondrion</keyword>
<dbReference type="InterPro" id="IPR017453">
    <property type="entry name" value="GCV_H_sub"/>
</dbReference>
<dbReference type="PROSITE" id="PS00189">
    <property type="entry name" value="LIPOYL"/>
    <property type="match status" value="1"/>
</dbReference>
<evidence type="ECO:0000256" key="4">
    <source>
        <dbReference type="RuleBase" id="RU364055"/>
    </source>
</evidence>
<dbReference type="Gene3D" id="2.40.50.100">
    <property type="match status" value="1"/>
</dbReference>
<dbReference type="InterPro" id="IPR011053">
    <property type="entry name" value="Single_hybrid_motif"/>
</dbReference>
<evidence type="ECO:0000256" key="1">
    <source>
        <dbReference type="ARBA" id="ARBA00009249"/>
    </source>
</evidence>
<comment type="cofactor">
    <cofactor evidence="4">
        <name>(R)-lipoate</name>
        <dbReference type="ChEBI" id="CHEBI:83088"/>
    </cofactor>
    <text evidence="4">Binds 1 lipoyl cofactor covalently.</text>
</comment>
<feature type="domain" description="Lipoyl-binding" evidence="6">
    <location>
        <begin position="89"/>
        <end position="171"/>
    </location>
</feature>
<evidence type="ECO:0000256" key="2">
    <source>
        <dbReference type="ARBA" id="ARBA00022823"/>
    </source>
</evidence>
<name>A0ABQ8VAA4_9AGAR</name>